<dbReference type="GO" id="GO:0005737">
    <property type="term" value="C:cytoplasm"/>
    <property type="evidence" value="ECO:0007669"/>
    <property type="project" value="TreeGrafter"/>
</dbReference>
<evidence type="ECO:0000256" key="1">
    <source>
        <dbReference type="ARBA" id="ARBA00022727"/>
    </source>
</evidence>
<evidence type="ECO:0000313" key="6">
    <source>
        <dbReference type="EMBL" id="KAK6590965.1"/>
    </source>
</evidence>
<reference evidence="6 7" key="1">
    <citation type="submission" date="2023-10" db="EMBL/GenBank/DDBJ databases">
        <title>Comparative genomics analysis reveals potential genetic determinants of host preference in Cryptosporidium xiaoi.</title>
        <authorList>
            <person name="Xiao L."/>
            <person name="Li J."/>
        </authorList>
    </citation>
    <scope>NUCLEOTIDE SEQUENCE [LARGE SCALE GENOMIC DNA]</scope>
    <source>
        <strain evidence="6 7">52996</strain>
    </source>
</reference>
<dbReference type="AlphaFoldDB" id="A0AAV9Y360"/>
<accession>A0AAV9Y360</accession>
<dbReference type="PROSITE" id="PS51747">
    <property type="entry name" value="CYT_DCMP_DEAMINASES_2"/>
    <property type="match status" value="1"/>
</dbReference>
<name>A0AAV9Y360_9CRYT</name>
<sequence>MHAETNSMLFACIERFKGATMYINLIPCKSCSKNIIQCGIVRVVYLSEYSIPNNCSVIQLLKGANIQVEKINCNKLGVSC</sequence>
<dbReference type="SUPFAM" id="SSF53927">
    <property type="entry name" value="Cytidine deaminase-like"/>
    <property type="match status" value="1"/>
</dbReference>
<dbReference type="Pfam" id="PF00383">
    <property type="entry name" value="dCMP_cyt_deam_1"/>
    <property type="match status" value="1"/>
</dbReference>
<dbReference type="InterPro" id="IPR015517">
    <property type="entry name" value="dCMP_deaminase-rel"/>
</dbReference>
<protein>
    <recommendedName>
        <fullName evidence="4">dCMP deaminase</fullName>
        <ecNumber evidence="3">3.5.4.12</ecNumber>
    </recommendedName>
    <alternativeName>
        <fullName evidence="4">dCMP deaminase</fullName>
    </alternativeName>
</protein>
<dbReference type="GO" id="GO:0004132">
    <property type="term" value="F:dCMP deaminase activity"/>
    <property type="evidence" value="ECO:0007669"/>
    <property type="project" value="TreeGrafter"/>
</dbReference>
<dbReference type="InterPro" id="IPR002125">
    <property type="entry name" value="CMP_dCMP_dom"/>
</dbReference>
<evidence type="ECO:0000256" key="3">
    <source>
        <dbReference type="ARBA" id="ARBA00038938"/>
    </source>
</evidence>
<dbReference type="PANTHER" id="PTHR11086">
    <property type="entry name" value="DEOXYCYTIDYLATE DEAMINASE-RELATED"/>
    <property type="match status" value="1"/>
</dbReference>
<evidence type="ECO:0000259" key="5">
    <source>
        <dbReference type="PROSITE" id="PS51747"/>
    </source>
</evidence>
<proteinExistence type="predicted"/>
<keyword evidence="1" id="KW-0545">Nucleotide biosynthesis</keyword>
<dbReference type="EC" id="3.5.4.12" evidence="3"/>
<evidence type="ECO:0000313" key="7">
    <source>
        <dbReference type="Proteomes" id="UP001311799"/>
    </source>
</evidence>
<feature type="domain" description="CMP/dCMP-type deaminase" evidence="5">
    <location>
        <begin position="1"/>
        <end position="68"/>
    </location>
</feature>
<dbReference type="InterPro" id="IPR016193">
    <property type="entry name" value="Cytidine_deaminase-like"/>
</dbReference>
<gene>
    <name evidence="6" type="ORF">RS030_111827</name>
</gene>
<organism evidence="6 7">
    <name type="scientific">Cryptosporidium xiaoi</name>
    <dbReference type="NCBI Taxonomy" id="659607"/>
    <lineage>
        <taxon>Eukaryota</taxon>
        <taxon>Sar</taxon>
        <taxon>Alveolata</taxon>
        <taxon>Apicomplexa</taxon>
        <taxon>Conoidasida</taxon>
        <taxon>Coccidia</taxon>
        <taxon>Eucoccidiorida</taxon>
        <taxon>Eimeriorina</taxon>
        <taxon>Cryptosporidiidae</taxon>
        <taxon>Cryptosporidium</taxon>
    </lineage>
</organism>
<dbReference type="Gene3D" id="3.40.140.10">
    <property type="entry name" value="Cytidine Deaminase, domain 2"/>
    <property type="match status" value="1"/>
</dbReference>
<dbReference type="Proteomes" id="UP001311799">
    <property type="component" value="Unassembled WGS sequence"/>
</dbReference>
<evidence type="ECO:0000256" key="4">
    <source>
        <dbReference type="ARBA" id="ARBA00041763"/>
    </source>
</evidence>
<keyword evidence="2" id="KW-0378">Hydrolase</keyword>
<dbReference type="PANTHER" id="PTHR11086:SF18">
    <property type="entry name" value="DEOXYCYTIDYLATE DEAMINASE"/>
    <property type="match status" value="1"/>
</dbReference>
<keyword evidence="7" id="KW-1185">Reference proteome</keyword>
<evidence type="ECO:0000256" key="2">
    <source>
        <dbReference type="ARBA" id="ARBA00022801"/>
    </source>
</evidence>
<comment type="caution">
    <text evidence="6">The sequence shown here is derived from an EMBL/GenBank/DDBJ whole genome shotgun (WGS) entry which is preliminary data.</text>
</comment>
<dbReference type="EMBL" id="JAWDEY010000002">
    <property type="protein sequence ID" value="KAK6590965.1"/>
    <property type="molecule type" value="Genomic_DNA"/>
</dbReference>